<dbReference type="SUPFAM" id="SSF56762">
    <property type="entry name" value="HydB/Nqo4-like"/>
    <property type="match status" value="1"/>
</dbReference>
<evidence type="ECO:0000256" key="1">
    <source>
        <dbReference type="HAMAP-Rule" id="MF_01358"/>
    </source>
</evidence>
<evidence type="ECO:0000259" key="2">
    <source>
        <dbReference type="Pfam" id="PF00346"/>
    </source>
</evidence>
<dbReference type="NCBIfam" id="TIGR01962">
    <property type="entry name" value="NuoD"/>
    <property type="match status" value="1"/>
</dbReference>
<dbReference type="Proteomes" id="UP001221411">
    <property type="component" value="Unassembled WGS sequence"/>
</dbReference>
<evidence type="ECO:0000313" key="3">
    <source>
        <dbReference type="EMBL" id="MDC0739813.1"/>
    </source>
</evidence>
<dbReference type="Gene3D" id="1.10.645.10">
    <property type="entry name" value="Cytochrome-c3 Hydrogenase, chain B"/>
    <property type="match status" value="1"/>
</dbReference>
<keyword evidence="4" id="KW-1185">Reference proteome</keyword>
<comment type="catalytic activity">
    <reaction evidence="1">
        <text>a quinone + NADH + 5 H(+)(in) = a quinol + NAD(+) + 4 H(+)(out)</text>
        <dbReference type="Rhea" id="RHEA:57888"/>
        <dbReference type="ChEBI" id="CHEBI:15378"/>
        <dbReference type="ChEBI" id="CHEBI:24646"/>
        <dbReference type="ChEBI" id="CHEBI:57540"/>
        <dbReference type="ChEBI" id="CHEBI:57945"/>
        <dbReference type="ChEBI" id="CHEBI:132124"/>
    </reaction>
</comment>
<comment type="subcellular location">
    <subcellularLocation>
        <location evidence="1">Cell membrane</location>
        <topology evidence="1">Peripheral membrane protein</topology>
        <orientation evidence="1">Cytoplasmic side</orientation>
    </subcellularLocation>
</comment>
<feature type="domain" description="NADH-quinone oxidoreductase subunit D" evidence="2">
    <location>
        <begin position="134"/>
        <end position="403"/>
    </location>
</feature>
<dbReference type="HAMAP" id="MF_01358">
    <property type="entry name" value="NDH1_NuoD"/>
    <property type="match status" value="1"/>
</dbReference>
<dbReference type="NCBIfam" id="NF004739">
    <property type="entry name" value="PRK06075.1"/>
    <property type="match status" value="1"/>
</dbReference>
<name>A0ABT5EDB9_9BACT</name>
<proteinExistence type="inferred from homology"/>
<comment type="similarity">
    <text evidence="1">Belongs to the complex I 49 kDa subunit family.</text>
</comment>
<comment type="subunit">
    <text evidence="1">NDH-1 is composed of 14 different subunits. Subunits NuoB, C, D, E, F, and G constitute the peripheral sector of the complex.</text>
</comment>
<reference evidence="3 4" key="1">
    <citation type="submission" date="2022-11" db="EMBL/GenBank/DDBJ databases">
        <title>Minimal conservation of predation-associated metabolite biosynthetic gene clusters underscores biosynthetic potential of Myxococcota including descriptions for ten novel species: Archangium lansinium sp. nov., Myxococcus landrumus sp. nov., Nannocystis bai.</title>
        <authorList>
            <person name="Ahearne A."/>
            <person name="Stevens C."/>
            <person name="Dowd S."/>
        </authorList>
    </citation>
    <scope>NUCLEOTIDE SEQUENCE [LARGE SCALE GENOMIC DNA]</scope>
    <source>
        <strain evidence="3 4">RJM3</strain>
    </source>
</reference>
<keyword evidence="1" id="KW-1003">Cell membrane</keyword>
<accession>A0ABT5EDB9</accession>
<comment type="function">
    <text evidence="1">NDH-1 shuttles electrons from NADH, via FMN and iron-sulfur (Fe-S) centers, to quinones in the respiratory chain. The immediate electron acceptor for the enzyme in this species is believed to be ubiquinone. Couples the redox reaction to proton translocation (for every two electrons transferred, four hydrogen ions are translocated across the cytoplasmic membrane), and thus conserves the redox energy in a proton gradient.</text>
</comment>
<gene>
    <name evidence="1" type="primary">nuoD</name>
    <name evidence="3" type="ORF">POL67_00540</name>
</gene>
<dbReference type="RefSeq" id="WP_271914292.1">
    <property type="nucleotide sequence ID" value="NZ_JAQNDO010000001.1"/>
</dbReference>
<dbReference type="InterPro" id="IPR001135">
    <property type="entry name" value="NADH_Q_OxRdtase_suD"/>
</dbReference>
<keyword evidence="1" id="KW-0830">Ubiquinone</keyword>
<dbReference type="Pfam" id="PF00346">
    <property type="entry name" value="Complex1_49kDa"/>
    <property type="match status" value="1"/>
</dbReference>
<keyword evidence="1" id="KW-0520">NAD</keyword>
<dbReference type="EMBL" id="JAQNDO010000001">
    <property type="protein sequence ID" value="MDC0739813.1"/>
    <property type="molecule type" value="Genomic_DNA"/>
</dbReference>
<keyword evidence="1" id="KW-0813">Transport</keyword>
<evidence type="ECO:0000313" key="4">
    <source>
        <dbReference type="Proteomes" id="UP001221411"/>
    </source>
</evidence>
<keyword evidence="1" id="KW-0472">Membrane</keyword>
<dbReference type="EC" id="7.1.1.-" evidence="1"/>
<protein>
    <recommendedName>
        <fullName evidence="1">NADH-quinone oxidoreductase subunit D</fullName>
        <ecNumber evidence="1">7.1.1.-</ecNumber>
    </recommendedName>
    <alternativeName>
        <fullName evidence="1">NADH dehydrogenase I subunit D</fullName>
    </alternativeName>
    <alternativeName>
        <fullName evidence="1">NDH-1 subunit D</fullName>
    </alternativeName>
</protein>
<dbReference type="PANTHER" id="PTHR11993:SF10">
    <property type="entry name" value="NADH DEHYDROGENASE [UBIQUINONE] IRON-SULFUR PROTEIN 2, MITOCHONDRIAL"/>
    <property type="match status" value="1"/>
</dbReference>
<dbReference type="InterPro" id="IPR022885">
    <property type="entry name" value="NDH1_su_D/H"/>
</dbReference>
<keyword evidence="1" id="KW-0874">Quinone</keyword>
<organism evidence="3 4">
    <name type="scientific">Polyangium mundeleinium</name>
    <dbReference type="NCBI Taxonomy" id="2995306"/>
    <lineage>
        <taxon>Bacteria</taxon>
        <taxon>Pseudomonadati</taxon>
        <taxon>Myxococcota</taxon>
        <taxon>Polyangia</taxon>
        <taxon>Polyangiales</taxon>
        <taxon>Polyangiaceae</taxon>
        <taxon>Polyangium</taxon>
    </lineage>
</organism>
<comment type="caution">
    <text evidence="3">The sequence shown here is derived from an EMBL/GenBank/DDBJ whole genome shotgun (WGS) entry which is preliminary data.</text>
</comment>
<sequence>MEPLDRDLEEGLLELPSEPMMLNMGPSHPAMHGTVRIVLELSGEMIQKADVQIGYLHRGFEKMCERGTWTQIFPYVDRCNYVSPMLNNVGFALAVEKMLGVTVPERCQYYRVALGELARICDHMICSGAMCMELGAFTPFLYFARAREIIWDIFEEETGARVTHSFGRVGGMANPPTKYFKEMVRAGLPRVLQLISEGEKLLLKNRIFLDRLEGVGVMSKEDALALGWTGIVLRASGVPYDVRRAHPYLVYDRMEFDVPVGTTGDNYDRFMCRQEEIRQTVRIIEQALDQMPDEGPINIEDPRIVLPPKQDVYTTIEATIQHFKIVMEGIKVPAGECYSYTEAGNGELGFYLVSDGSGTPYRVRIRPPCFATTQGLEQLITGLMIPDVVPTFGSLNMIGGECDH</sequence>
<dbReference type="InterPro" id="IPR029014">
    <property type="entry name" value="NiFe-Hase_large"/>
</dbReference>
<dbReference type="PANTHER" id="PTHR11993">
    <property type="entry name" value="NADH-UBIQUINONE OXIDOREDUCTASE 49 KDA SUBUNIT"/>
    <property type="match status" value="1"/>
</dbReference>
<keyword evidence="1" id="KW-1278">Translocase</keyword>